<evidence type="ECO:0000256" key="2">
    <source>
        <dbReference type="ARBA" id="ARBA00001946"/>
    </source>
</evidence>
<evidence type="ECO:0000256" key="13">
    <source>
        <dbReference type="ARBA" id="ARBA00022839"/>
    </source>
</evidence>
<comment type="cofactor">
    <cofactor evidence="2">
        <name>Mg(2+)</name>
        <dbReference type="ChEBI" id="CHEBI:18420"/>
    </cofactor>
</comment>
<evidence type="ECO:0000256" key="22">
    <source>
        <dbReference type="ARBA" id="ARBA00033317"/>
    </source>
</evidence>
<dbReference type="GO" id="GO:0003723">
    <property type="term" value="F:RNA binding"/>
    <property type="evidence" value="ECO:0007669"/>
    <property type="project" value="UniProtKB-KW"/>
</dbReference>
<dbReference type="GO" id="GO:0004535">
    <property type="term" value="F:poly(A)-specific ribonuclease activity"/>
    <property type="evidence" value="ECO:0007669"/>
    <property type="project" value="UniProtKB-EC"/>
</dbReference>
<evidence type="ECO:0000256" key="21">
    <source>
        <dbReference type="ARBA" id="ARBA00031469"/>
    </source>
</evidence>
<keyword evidence="17" id="KW-0804">Transcription</keyword>
<evidence type="ECO:0000256" key="11">
    <source>
        <dbReference type="ARBA" id="ARBA00022737"/>
    </source>
</evidence>
<dbReference type="SUPFAM" id="SSF56219">
    <property type="entry name" value="DNase I-like"/>
    <property type="match status" value="1"/>
</dbReference>
<evidence type="ECO:0000256" key="18">
    <source>
        <dbReference type="ARBA" id="ARBA00023242"/>
    </source>
</evidence>
<evidence type="ECO:0000256" key="4">
    <source>
        <dbReference type="ARBA" id="ARBA00004496"/>
    </source>
</evidence>
<keyword evidence="11" id="KW-0677">Repeat</keyword>
<proteinExistence type="inferred from homology"/>
<dbReference type="InterPro" id="IPR001611">
    <property type="entry name" value="Leu-rich_rpt"/>
</dbReference>
<evidence type="ECO:0000256" key="24">
    <source>
        <dbReference type="SAM" id="MobiDB-lite"/>
    </source>
</evidence>
<evidence type="ECO:0000256" key="10">
    <source>
        <dbReference type="ARBA" id="ARBA00022723"/>
    </source>
</evidence>
<evidence type="ECO:0000256" key="9">
    <source>
        <dbReference type="ARBA" id="ARBA00022722"/>
    </source>
</evidence>
<keyword evidence="13" id="KW-0269">Exonuclease</keyword>
<dbReference type="Gene3D" id="3.80.10.10">
    <property type="entry name" value="Ribonuclease Inhibitor"/>
    <property type="match status" value="1"/>
</dbReference>
<evidence type="ECO:0000256" key="5">
    <source>
        <dbReference type="ARBA" id="ARBA00010774"/>
    </source>
</evidence>
<organism evidence="26 27">
    <name type="scientific">Lachnellula cervina</name>
    <dbReference type="NCBI Taxonomy" id="1316786"/>
    <lineage>
        <taxon>Eukaryota</taxon>
        <taxon>Fungi</taxon>
        <taxon>Dikarya</taxon>
        <taxon>Ascomycota</taxon>
        <taxon>Pezizomycotina</taxon>
        <taxon>Leotiomycetes</taxon>
        <taxon>Helotiales</taxon>
        <taxon>Lachnaceae</taxon>
        <taxon>Lachnellula</taxon>
    </lineage>
</organism>
<dbReference type="SUPFAM" id="SSF52058">
    <property type="entry name" value="L domain-like"/>
    <property type="match status" value="1"/>
</dbReference>
<dbReference type="GO" id="GO:0046872">
    <property type="term" value="F:metal ion binding"/>
    <property type="evidence" value="ECO:0007669"/>
    <property type="project" value="UniProtKB-KW"/>
</dbReference>
<dbReference type="InterPro" id="IPR032675">
    <property type="entry name" value="LRR_dom_sf"/>
</dbReference>
<keyword evidence="8" id="KW-0433">Leucine-rich repeat</keyword>
<evidence type="ECO:0000256" key="3">
    <source>
        <dbReference type="ARBA" id="ARBA00004123"/>
    </source>
</evidence>
<gene>
    <name evidence="26" type="primary">ccr4_0</name>
    <name evidence="26" type="ORF">LCER1_G006561</name>
</gene>
<feature type="compositionally biased region" description="Polar residues" evidence="24">
    <location>
        <begin position="116"/>
        <end position="161"/>
    </location>
</feature>
<dbReference type="Pfam" id="PF03372">
    <property type="entry name" value="Exo_endo_phos"/>
    <property type="match status" value="1"/>
</dbReference>
<evidence type="ECO:0000256" key="1">
    <source>
        <dbReference type="ARBA" id="ARBA00001663"/>
    </source>
</evidence>
<dbReference type="GO" id="GO:0005737">
    <property type="term" value="C:cytoplasm"/>
    <property type="evidence" value="ECO:0007669"/>
    <property type="project" value="UniProtKB-SubCell"/>
</dbReference>
<keyword evidence="15" id="KW-0694">RNA-binding</keyword>
<dbReference type="SMART" id="SM00369">
    <property type="entry name" value="LRR_TYP"/>
    <property type="match status" value="2"/>
</dbReference>
<name>A0A7D8YQ04_9HELO</name>
<keyword evidence="7" id="KW-0963">Cytoplasm</keyword>
<keyword evidence="12" id="KW-0378">Hydrolase</keyword>
<evidence type="ECO:0000256" key="12">
    <source>
        <dbReference type="ARBA" id="ARBA00022801"/>
    </source>
</evidence>
<evidence type="ECO:0000256" key="7">
    <source>
        <dbReference type="ARBA" id="ARBA00022490"/>
    </source>
</evidence>
<evidence type="ECO:0000259" key="25">
    <source>
        <dbReference type="Pfam" id="PF03372"/>
    </source>
</evidence>
<dbReference type="OrthoDB" id="428734at2759"/>
<dbReference type="InterPro" id="IPR005135">
    <property type="entry name" value="Endo/exonuclease/phosphatase"/>
</dbReference>
<feature type="compositionally biased region" description="Low complexity" evidence="24">
    <location>
        <begin position="47"/>
        <end position="58"/>
    </location>
</feature>
<keyword evidence="27" id="KW-1185">Reference proteome</keyword>
<evidence type="ECO:0000256" key="20">
    <source>
        <dbReference type="ARBA" id="ARBA00030493"/>
    </source>
</evidence>
<dbReference type="Pfam" id="PF00560">
    <property type="entry name" value="LRR_1"/>
    <property type="match status" value="1"/>
</dbReference>
<dbReference type="EC" id="3.1.13.4" evidence="6"/>
<dbReference type="AlphaFoldDB" id="A0A7D8YQ04"/>
<evidence type="ECO:0000313" key="26">
    <source>
        <dbReference type="EMBL" id="TVY53751.1"/>
    </source>
</evidence>
<dbReference type="GO" id="GO:0005634">
    <property type="term" value="C:nucleus"/>
    <property type="evidence" value="ECO:0007669"/>
    <property type="project" value="UniProtKB-SubCell"/>
</dbReference>
<dbReference type="FunFam" id="3.80.10.10:FF:000447">
    <property type="entry name" value="Glucose-repressible alcohol dehydrogenase transcriptional effector"/>
    <property type="match status" value="1"/>
</dbReference>
<evidence type="ECO:0000256" key="15">
    <source>
        <dbReference type="ARBA" id="ARBA00022884"/>
    </source>
</evidence>
<feature type="domain" description="Endonuclease/exonuclease/phosphatase" evidence="25">
    <location>
        <begin position="389"/>
        <end position="734"/>
    </location>
</feature>
<dbReference type="Gene3D" id="3.60.10.10">
    <property type="entry name" value="Endonuclease/exonuclease/phosphatase"/>
    <property type="match status" value="1"/>
</dbReference>
<keyword evidence="18" id="KW-0539">Nucleus</keyword>
<feature type="region of interest" description="Disordered" evidence="24">
    <location>
        <begin position="1"/>
        <end position="161"/>
    </location>
</feature>
<sequence length="765" mass="85973">MADGYRYPPQSAGNYYYQQPTHAHHPRHILRNGTPPNNRSIFPTETPSPSRSPDSHSPAQNLYGMFGQGNQHGQHGNRVNGGGRGQMSMMYNFQHQHQQQHHTQHQGNNLPDHGTHSTNGSALGHHTNFSSGVLSNSTPSFTPSSLQNGHTGVTRGGQAQQITEHWSEQLKLHKESSDANLQMVDHQAPNHFARQKAGENRGLASASNVDTAAVEEENDEDRGRPYRQETVKRQDWHNMDLSGQGLRVLASPLFNYGFLNELYIASNKITHLPAEIGQLRHLRHLDASYNQLTELPRELGMCVYLKKLLLFNNSIRVLPNEIGSLYQLDMLGIEGNPLDAGQRAEVMENGTKALMQSLREEAPIPLPAPDRITIPLQDVSSNPDKFKIATYNILCDKACTTTLYGYTPSNALLWEYRRDMILRELRAQDADFLCLQEVDSETMTEFLSPKLAYDGYKGVFWPKARAKTMHEKDAKYVDGSATFYKSDKYILLEKQVVEMSNIAINRPDMKNQHDIFNRVMPRDNIGVVTFFENRMTGSRLIVANTHLHWDPVYADVKLIQTAILIETINKLSERFTKKPACVDKSTKFGLADENAPAETEPAQEPAPSMEYSSNTQVPFVFCGDFNSTSDSSVYDLLAKGTIKPSHKELSDFQYGNFSKNGIDHPFSLRSAYSALDKTPDQLAFTNCTPGFNDVIDHIWYSTNTLELASLLGGVDSEYMKTVPGFPNHHFPSDHLLLVAEFGVKGRKEKKTHPEPDFGSSSRRRD</sequence>
<dbReference type="CDD" id="cd09097">
    <property type="entry name" value="Deadenylase_CCR4"/>
    <property type="match status" value="1"/>
</dbReference>
<dbReference type="Proteomes" id="UP000481288">
    <property type="component" value="Unassembled WGS sequence"/>
</dbReference>
<accession>A0A7D8YQ04</accession>
<dbReference type="FunFam" id="3.60.10.10:FF:000037">
    <property type="entry name" value="Glucose-repressible alcohol dehydrogenase transcriptional effector"/>
    <property type="match status" value="1"/>
</dbReference>
<feature type="region of interest" description="Disordered" evidence="24">
    <location>
        <begin position="746"/>
        <end position="765"/>
    </location>
</feature>
<dbReference type="InterPro" id="IPR050410">
    <property type="entry name" value="CCR4/nocturin_mRNA_transcr"/>
</dbReference>
<reference evidence="26 27" key="1">
    <citation type="submission" date="2018-05" db="EMBL/GenBank/DDBJ databases">
        <title>Whole genome sequencing for identification of molecular markers to develop diagnostic detection tools for the regulated plant pathogen Lachnellula willkommii.</title>
        <authorList>
            <person name="Giroux E."/>
            <person name="Bilodeau G."/>
        </authorList>
    </citation>
    <scope>NUCLEOTIDE SEQUENCE [LARGE SCALE GENOMIC DNA]</scope>
    <source>
        <strain evidence="26 27">CBS 625.97</strain>
    </source>
</reference>
<keyword evidence="14" id="KW-0460">Magnesium</keyword>
<feature type="compositionally biased region" description="Polar residues" evidence="24">
    <location>
        <begin position="34"/>
        <end position="45"/>
    </location>
</feature>
<keyword evidence="10" id="KW-0479">Metal-binding</keyword>
<comment type="caution">
    <text evidence="26">The sequence shown here is derived from an EMBL/GenBank/DDBJ whole genome shotgun (WGS) entry which is preliminary data.</text>
</comment>
<dbReference type="PANTHER" id="PTHR12121">
    <property type="entry name" value="CARBON CATABOLITE REPRESSOR PROTEIN 4"/>
    <property type="match status" value="1"/>
</dbReference>
<dbReference type="EMBL" id="QGMG01000416">
    <property type="protein sequence ID" value="TVY53751.1"/>
    <property type="molecule type" value="Genomic_DNA"/>
</dbReference>
<comment type="catalytic activity">
    <reaction evidence="1">
        <text>Exonucleolytic cleavage of poly(A) to 5'-AMP.</text>
        <dbReference type="EC" id="3.1.13.4"/>
    </reaction>
</comment>
<feature type="region of interest" description="Disordered" evidence="24">
    <location>
        <begin position="197"/>
        <end position="228"/>
    </location>
</feature>
<dbReference type="PROSITE" id="PS51450">
    <property type="entry name" value="LRR"/>
    <property type="match status" value="1"/>
</dbReference>
<dbReference type="InterPro" id="IPR003591">
    <property type="entry name" value="Leu-rich_rpt_typical-subtyp"/>
</dbReference>
<evidence type="ECO:0000256" key="8">
    <source>
        <dbReference type="ARBA" id="ARBA00022614"/>
    </source>
</evidence>
<comment type="subcellular location">
    <subcellularLocation>
        <location evidence="4">Cytoplasm</location>
    </subcellularLocation>
    <subcellularLocation>
        <location evidence="3">Nucleus</location>
    </subcellularLocation>
</comment>
<feature type="compositionally biased region" description="Low complexity" evidence="24">
    <location>
        <begin position="68"/>
        <end position="78"/>
    </location>
</feature>
<dbReference type="PANTHER" id="PTHR12121:SF100">
    <property type="entry name" value="POLY(A)-SPECIFIC RIBONUCLEASE"/>
    <property type="match status" value="1"/>
</dbReference>
<evidence type="ECO:0000256" key="16">
    <source>
        <dbReference type="ARBA" id="ARBA00023015"/>
    </source>
</evidence>
<dbReference type="InterPro" id="IPR036691">
    <property type="entry name" value="Endo/exonu/phosph_ase_sf"/>
</dbReference>
<evidence type="ECO:0000256" key="14">
    <source>
        <dbReference type="ARBA" id="ARBA00022842"/>
    </source>
</evidence>
<feature type="compositionally biased region" description="Polar residues" evidence="24">
    <location>
        <begin position="11"/>
        <end position="21"/>
    </location>
</feature>
<protein>
    <recommendedName>
        <fullName evidence="19">CCR4-Not complex 3'-5'-exoribonuclease subunit Ccr4</fullName>
        <ecNumber evidence="6">3.1.13.4</ecNumber>
    </recommendedName>
    <alternativeName>
        <fullName evidence="20">Carbon catabolite repressor protein 4</fullName>
    </alternativeName>
    <alternativeName>
        <fullName evidence="21">Cytoplasmic deadenylase</fullName>
    </alternativeName>
    <alternativeName>
        <fullName evidence="22">Glucose-repressible alcohol dehydrogenase transcriptional effector</fullName>
    </alternativeName>
</protein>
<comment type="similarity">
    <text evidence="5">Belongs to the CCR4/nocturin family.</text>
</comment>
<keyword evidence="9" id="KW-0540">Nuclease</keyword>
<evidence type="ECO:0000256" key="23">
    <source>
        <dbReference type="ARBA" id="ARBA00045495"/>
    </source>
</evidence>
<evidence type="ECO:0000256" key="17">
    <source>
        <dbReference type="ARBA" id="ARBA00023163"/>
    </source>
</evidence>
<evidence type="ECO:0000313" key="27">
    <source>
        <dbReference type="Proteomes" id="UP000481288"/>
    </source>
</evidence>
<comment type="function">
    <text evidence="23">Acts as a catalytic component of the CCR4-NOT core complex, which in the nucleus seems to be a general transcription factor, and in the cytoplasm the major mRNA deadenylase involved in mRNA turnover. Ccr4 has 3'-5' RNase activity with a strong preference for polyadenylated substrates and also low exonuclease activity towards single-stranded DNA.</text>
</comment>
<evidence type="ECO:0000256" key="19">
    <source>
        <dbReference type="ARBA" id="ARBA00023475"/>
    </source>
</evidence>
<evidence type="ECO:0000256" key="6">
    <source>
        <dbReference type="ARBA" id="ARBA00012161"/>
    </source>
</evidence>
<keyword evidence="16" id="KW-0805">Transcription regulation</keyword>